<dbReference type="AlphaFoldDB" id="A0AAW0MCB2"/>
<dbReference type="PANTHER" id="PTHR35830">
    <property type="entry name" value="OS05G0299200 PROTEIN"/>
    <property type="match status" value="1"/>
</dbReference>
<feature type="binding site" evidence="5">
    <location>
        <position position="115"/>
    </location>
    <ligand>
        <name>Fe cation</name>
        <dbReference type="ChEBI" id="CHEBI:24875"/>
        <note>catalytic</note>
    </ligand>
</feature>
<dbReference type="PANTHER" id="PTHR35830:SF1">
    <property type="entry name" value="OS05G0299200 PROTEIN"/>
    <property type="match status" value="1"/>
</dbReference>
<keyword evidence="4 5" id="KW-0408">Iron</keyword>
<comment type="caution">
    <text evidence="6">The sequence shown here is derived from an EMBL/GenBank/DDBJ whole genome shotgun (WGS) entry which is preliminary data.</text>
</comment>
<dbReference type="Pfam" id="PF03055">
    <property type="entry name" value="RPE65"/>
    <property type="match status" value="1"/>
</dbReference>
<evidence type="ECO:0000256" key="1">
    <source>
        <dbReference type="ARBA" id="ARBA00006787"/>
    </source>
</evidence>
<dbReference type="GO" id="GO:0016702">
    <property type="term" value="F:oxidoreductase activity, acting on single donors with incorporation of molecular oxygen, incorporation of two atoms of oxygen"/>
    <property type="evidence" value="ECO:0007669"/>
    <property type="project" value="InterPro"/>
</dbReference>
<name>A0AAW0MCB2_QUESU</name>
<evidence type="ECO:0000256" key="4">
    <source>
        <dbReference type="ARBA" id="ARBA00023004"/>
    </source>
</evidence>
<sequence>MGEQLCQICRTSGVRVSFDSTNTRDSFYRASVDFVLNVCRRAPTHCTSVQIDGEDAWKFVAGLAENICAAIIVSAAVAARTRSRKSSVNVLDAKTMSADPVAVVEIPHRVPPGFHAFFVTECRTATENRLRKHRLGNNYIGDLLPLTELAVTDAKDIPGIWVSHAGKEEEEVSCFVLGRQTEMGLGLKVWTCLALTGLNGAVDLK</sequence>
<dbReference type="EMBL" id="PKMF04000003">
    <property type="protein sequence ID" value="KAK7861129.1"/>
    <property type="molecule type" value="Genomic_DNA"/>
</dbReference>
<reference evidence="6" key="3">
    <citation type="submission" date="2023-07" db="EMBL/GenBank/DDBJ databases">
        <title>An improved reference 1 genome and first organelle genomes of Quercus suber.</title>
        <authorList>
            <consortium name="Genosuber Consortium"/>
            <person name="Usie A."/>
            <person name="Serra O."/>
            <person name="Barros P."/>
        </authorList>
    </citation>
    <scope>NUCLEOTIDE SEQUENCE</scope>
    <source>
        <strain evidence="6">HL8</strain>
        <tissue evidence="6">Leaves</tissue>
    </source>
</reference>
<keyword evidence="3" id="KW-0560">Oxidoreductase</keyword>
<evidence type="ECO:0000256" key="2">
    <source>
        <dbReference type="ARBA" id="ARBA00022723"/>
    </source>
</evidence>
<keyword evidence="2 5" id="KW-0479">Metal-binding</keyword>
<organism evidence="6">
    <name type="scientific">Quercus suber</name>
    <name type="common">Cork oak</name>
    <dbReference type="NCBI Taxonomy" id="58331"/>
    <lineage>
        <taxon>Eukaryota</taxon>
        <taxon>Viridiplantae</taxon>
        <taxon>Streptophyta</taxon>
        <taxon>Embryophyta</taxon>
        <taxon>Tracheophyta</taxon>
        <taxon>Spermatophyta</taxon>
        <taxon>Magnoliopsida</taxon>
        <taxon>eudicotyledons</taxon>
        <taxon>Gunneridae</taxon>
        <taxon>Pentapetalae</taxon>
        <taxon>rosids</taxon>
        <taxon>fabids</taxon>
        <taxon>Fagales</taxon>
        <taxon>Fagaceae</taxon>
        <taxon>Quercus</taxon>
    </lineage>
</organism>
<gene>
    <name evidence="6" type="primary">CCD1_2</name>
    <name evidence="6" type="ORF">CFP56_024279</name>
</gene>
<dbReference type="GO" id="GO:0046872">
    <property type="term" value="F:metal ion binding"/>
    <property type="evidence" value="ECO:0007669"/>
    <property type="project" value="UniProtKB-KW"/>
</dbReference>
<protein>
    <submittedName>
        <fullName evidence="6">Carotenoid 9</fullName>
    </submittedName>
</protein>
<keyword evidence="3" id="KW-0223">Dioxygenase</keyword>
<comment type="similarity">
    <text evidence="1">Belongs to the carotenoid oxygenase family.</text>
</comment>
<evidence type="ECO:0000313" key="6">
    <source>
        <dbReference type="EMBL" id="KAK7861129.1"/>
    </source>
</evidence>
<dbReference type="InterPro" id="IPR004294">
    <property type="entry name" value="Carotenoid_Oase"/>
</dbReference>
<evidence type="ECO:0000256" key="3">
    <source>
        <dbReference type="ARBA" id="ARBA00022964"/>
    </source>
</evidence>
<comment type="cofactor">
    <cofactor evidence="5">
        <name>Fe(2+)</name>
        <dbReference type="ChEBI" id="CHEBI:29033"/>
    </cofactor>
    <text evidence="5">Binds 1 Fe(2+) ion per subunit.</text>
</comment>
<evidence type="ECO:0000256" key="5">
    <source>
        <dbReference type="PIRSR" id="PIRSR604294-1"/>
    </source>
</evidence>
<reference evidence="6" key="1">
    <citation type="submission" date="2017-12" db="EMBL/GenBank/DDBJ databases">
        <authorList>
            <person name="Barbosa P."/>
            <person name="Usie A."/>
            <person name="Ramos A.M."/>
        </authorList>
    </citation>
    <scope>NUCLEOTIDE SEQUENCE</scope>
    <source>
        <strain evidence="6">HL8</strain>
        <tissue evidence="6">Leaves</tissue>
    </source>
</reference>
<reference evidence="6" key="2">
    <citation type="journal article" date="2018" name="Sci. Data">
        <title>The draft genome sequence of cork oak.</title>
        <authorList>
            <person name="Ramos A.M."/>
            <person name="Usie A."/>
            <person name="Barbosa P."/>
            <person name="Barros P.M."/>
            <person name="Capote T."/>
            <person name="Chaves I."/>
            <person name="Simoes F."/>
            <person name="Abreu I."/>
            <person name="Carrasquinho I."/>
            <person name="Faro C."/>
            <person name="Guimaraes J.B."/>
            <person name="Mendonca D."/>
            <person name="Nobrega F."/>
            <person name="Rodrigues L."/>
            <person name="Saibo N.J.M."/>
            <person name="Varela M.C."/>
            <person name="Egas C."/>
            <person name="Matos J."/>
            <person name="Miguel C.M."/>
            <person name="Oliveira M.M."/>
            <person name="Ricardo C.P."/>
            <person name="Goncalves S."/>
        </authorList>
    </citation>
    <scope>NUCLEOTIDE SEQUENCE [LARGE SCALE GENOMIC DNA]</scope>
    <source>
        <strain evidence="6">HL8</strain>
    </source>
</reference>
<accession>A0AAW0MCB2</accession>
<proteinExistence type="inferred from homology"/>